<comment type="caution">
    <text evidence="10">The sequence shown here is derived from an EMBL/GenBank/DDBJ whole genome shotgun (WGS) entry which is preliminary data.</text>
</comment>
<dbReference type="GO" id="GO:0045454">
    <property type="term" value="P:cell redox homeostasis"/>
    <property type="evidence" value="ECO:0007669"/>
    <property type="project" value="InterPro"/>
</dbReference>
<dbReference type="InterPro" id="IPR014223">
    <property type="entry name" value="ABC_CydC/D"/>
</dbReference>
<dbReference type="PANTHER" id="PTHR24221">
    <property type="entry name" value="ATP-BINDING CASSETTE SUB-FAMILY B"/>
    <property type="match status" value="1"/>
</dbReference>
<dbReference type="Gene3D" id="3.40.50.300">
    <property type="entry name" value="P-loop containing nucleotide triphosphate hydrolases"/>
    <property type="match status" value="1"/>
</dbReference>
<evidence type="ECO:0000256" key="4">
    <source>
        <dbReference type="ARBA" id="ARBA00022840"/>
    </source>
</evidence>
<protein>
    <submittedName>
        <fullName evidence="10">Thiol reductant ABC exporter subunit CydC</fullName>
    </submittedName>
</protein>
<evidence type="ECO:0000259" key="9">
    <source>
        <dbReference type="PROSITE" id="PS50929"/>
    </source>
</evidence>
<dbReference type="EMBL" id="RQZG01000006">
    <property type="protein sequence ID" value="RRD05376.1"/>
    <property type="molecule type" value="Genomic_DNA"/>
</dbReference>
<dbReference type="InterPro" id="IPR036640">
    <property type="entry name" value="ABC1_TM_sf"/>
</dbReference>
<keyword evidence="3" id="KW-0547">Nucleotide-binding</keyword>
<comment type="subcellular location">
    <subcellularLocation>
        <location evidence="1">Cell membrane</location>
        <topology evidence="1">Multi-pass membrane protein</topology>
    </subcellularLocation>
</comment>
<dbReference type="Pfam" id="PF00005">
    <property type="entry name" value="ABC_tran"/>
    <property type="match status" value="1"/>
</dbReference>
<gene>
    <name evidence="10" type="primary">cydC</name>
    <name evidence="10" type="ORF">EII34_06485</name>
</gene>
<keyword evidence="6 7" id="KW-0472">Membrane</keyword>
<dbReference type="GO" id="GO:0034775">
    <property type="term" value="P:glutathione transmembrane transport"/>
    <property type="evidence" value="ECO:0007669"/>
    <property type="project" value="InterPro"/>
</dbReference>
<evidence type="ECO:0000313" key="11">
    <source>
        <dbReference type="Proteomes" id="UP000280819"/>
    </source>
</evidence>
<dbReference type="RefSeq" id="WP_124844130.1">
    <property type="nucleotide sequence ID" value="NZ_RQZG01000006.1"/>
</dbReference>
<dbReference type="PANTHER" id="PTHR24221:SF654">
    <property type="entry name" value="ATP-BINDING CASSETTE SUB-FAMILY B MEMBER 6"/>
    <property type="match status" value="1"/>
</dbReference>
<dbReference type="Proteomes" id="UP000280819">
    <property type="component" value="Unassembled WGS sequence"/>
</dbReference>
<name>A0A3P1T947_9ACTN</name>
<keyword evidence="2 7" id="KW-0812">Transmembrane</keyword>
<dbReference type="InterPro" id="IPR003439">
    <property type="entry name" value="ABC_transporter-like_ATP-bd"/>
</dbReference>
<feature type="transmembrane region" description="Helical" evidence="7">
    <location>
        <begin position="127"/>
        <end position="152"/>
    </location>
</feature>
<accession>A0A3P1T947</accession>
<evidence type="ECO:0000256" key="6">
    <source>
        <dbReference type="ARBA" id="ARBA00023136"/>
    </source>
</evidence>
<dbReference type="InterPro" id="IPR011527">
    <property type="entry name" value="ABC1_TM_dom"/>
</dbReference>
<dbReference type="PROSITE" id="PS50893">
    <property type="entry name" value="ABC_TRANSPORTER_2"/>
    <property type="match status" value="1"/>
</dbReference>
<dbReference type="Gene3D" id="1.20.1560.10">
    <property type="entry name" value="ABC transporter type 1, transmembrane domain"/>
    <property type="match status" value="1"/>
</dbReference>
<evidence type="ECO:0000256" key="2">
    <source>
        <dbReference type="ARBA" id="ARBA00022692"/>
    </source>
</evidence>
<dbReference type="InterPro" id="IPR039421">
    <property type="entry name" value="Type_1_exporter"/>
</dbReference>
<keyword evidence="4" id="KW-0067">ATP-binding</keyword>
<dbReference type="SMART" id="SM00382">
    <property type="entry name" value="AAA"/>
    <property type="match status" value="1"/>
</dbReference>
<keyword evidence="5 7" id="KW-1133">Transmembrane helix</keyword>
<evidence type="ECO:0000256" key="7">
    <source>
        <dbReference type="SAM" id="Phobius"/>
    </source>
</evidence>
<sequence>MKGLVTALLAEVPRGRLRLAAAVLLAFLASFSSVALMGLSAWLISFAALMPPVLYLQAPAVGVRTFAISRGVFRYLERLVGHDVALRMQSALRVRTYDALARTTLIGARRGDLLSRVMADTEAVTDVLVRVLIPFSSALLVVTVTSAGVAVISPGAGAVLLVTALLAGVVVPWWAQRASLAVDAAAVPTRGRLSDAVREVARTAPDLVAHGAEAPALERLLGLDAELREQESRGAWVRGVAGAVQVVAAGVAVVAGLAIGAPAVVSGAMHPTFLAVLALTPLALHEVLATFASAAQTWTRARSALGRVAEVLEADPVGTGDVVPDGEAAPGLRLSGVNAGWPGGPVVQEGLDLGVAPGERVALTGASGVGKTTVAATAMGLIPPRSGVVERGGRVGYLAQDAHIFATSVAENVRIGDKDASNEEISRALARAGLPLEPERLVGEDGASLSGGERRRLALARLLVADRDLWILDEPTEHLDQATAEALMADVWEASTGRAVLVITHDPSVVSACDRELRLS</sequence>
<dbReference type="InterPro" id="IPR027417">
    <property type="entry name" value="P-loop_NTPase"/>
</dbReference>
<feature type="domain" description="ABC transmembrane type-1" evidence="9">
    <location>
        <begin position="20"/>
        <end position="300"/>
    </location>
</feature>
<proteinExistence type="predicted"/>
<evidence type="ECO:0000256" key="1">
    <source>
        <dbReference type="ARBA" id="ARBA00004651"/>
    </source>
</evidence>
<dbReference type="PROSITE" id="PS50929">
    <property type="entry name" value="ABC_TM1F"/>
    <property type="match status" value="1"/>
</dbReference>
<dbReference type="InterPro" id="IPR017871">
    <property type="entry name" value="ABC_transporter-like_CS"/>
</dbReference>
<evidence type="ECO:0000256" key="3">
    <source>
        <dbReference type="ARBA" id="ARBA00022741"/>
    </source>
</evidence>
<dbReference type="OrthoDB" id="3237158at2"/>
<reference evidence="10 11" key="1">
    <citation type="submission" date="2018-11" db="EMBL/GenBank/DDBJ databases">
        <title>Genomes From Bacteria Associated with the Canine Oral Cavity: a Test Case for Automated Genome-Based Taxonomic Assignment.</title>
        <authorList>
            <person name="Coil D.A."/>
            <person name="Jospin G."/>
            <person name="Darling A.E."/>
            <person name="Wallis C."/>
            <person name="Davis I.J."/>
            <person name="Harris S."/>
            <person name="Eisen J.A."/>
            <person name="Holcombe L.J."/>
            <person name="O'Flynn C."/>
        </authorList>
    </citation>
    <scope>NUCLEOTIDE SEQUENCE [LARGE SCALE GENOMIC DNA]</scope>
    <source>
        <strain evidence="10 11">OH887_COT-365</strain>
    </source>
</reference>
<feature type="transmembrane region" description="Helical" evidence="7">
    <location>
        <begin position="235"/>
        <end position="261"/>
    </location>
</feature>
<evidence type="ECO:0000313" key="10">
    <source>
        <dbReference type="EMBL" id="RRD05376.1"/>
    </source>
</evidence>
<dbReference type="NCBIfam" id="TIGR02868">
    <property type="entry name" value="CydC"/>
    <property type="match status" value="1"/>
</dbReference>
<dbReference type="SUPFAM" id="SSF90123">
    <property type="entry name" value="ABC transporter transmembrane region"/>
    <property type="match status" value="1"/>
</dbReference>
<dbReference type="GO" id="GO:0005886">
    <property type="term" value="C:plasma membrane"/>
    <property type="evidence" value="ECO:0007669"/>
    <property type="project" value="UniProtKB-SubCell"/>
</dbReference>
<evidence type="ECO:0000256" key="5">
    <source>
        <dbReference type="ARBA" id="ARBA00022989"/>
    </source>
</evidence>
<dbReference type="GO" id="GO:0005524">
    <property type="term" value="F:ATP binding"/>
    <property type="evidence" value="ECO:0007669"/>
    <property type="project" value="UniProtKB-KW"/>
</dbReference>
<dbReference type="GO" id="GO:0140359">
    <property type="term" value="F:ABC-type transporter activity"/>
    <property type="evidence" value="ECO:0007669"/>
    <property type="project" value="InterPro"/>
</dbReference>
<dbReference type="InterPro" id="IPR003593">
    <property type="entry name" value="AAA+_ATPase"/>
</dbReference>
<organism evidence="10 11">
    <name type="scientific">Arachnia propionica</name>
    <dbReference type="NCBI Taxonomy" id="1750"/>
    <lineage>
        <taxon>Bacteria</taxon>
        <taxon>Bacillati</taxon>
        <taxon>Actinomycetota</taxon>
        <taxon>Actinomycetes</taxon>
        <taxon>Propionibacteriales</taxon>
        <taxon>Propionibacteriaceae</taxon>
        <taxon>Arachnia</taxon>
    </lineage>
</organism>
<dbReference type="GO" id="GO:0034040">
    <property type="term" value="F:ATPase-coupled lipid transmembrane transporter activity"/>
    <property type="evidence" value="ECO:0007669"/>
    <property type="project" value="TreeGrafter"/>
</dbReference>
<dbReference type="AlphaFoldDB" id="A0A3P1T947"/>
<feature type="transmembrane region" description="Helical" evidence="7">
    <location>
        <begin position="21"/>
        <end position="48"/>
    </location>
</feature>
<feature type="transmembrane region" description="Helical" evidence="7">
    <location>
        <begin position="273"/>
        <end position="295"/>
    </location>
</feature>
<feature type="transmembrane region" description="Helical" evidence="7">
    <location>
        <begin position="54"/>
        <end position="73"/>
    </location>
</feature>
<dbReference type="GO" id="GO:0016887">
    <property type="term" value="F:ATP hydrolysis activity"/>
    <property type="evidence" value="ECO:0007669"/>
    <property type="project" value="InterPro"/>
</dbReference>
<feature type="domain" description="ABC transporter" evidence="8">
    <location>
        <begin position="332"/>
        <end position="520"/>
    </location>
</feature>
<feature type="transmembrane region" description="Helical" evidence="7">
    <location>
        <begin position="158"/>
        <end position="175"/>
    </location>
</feature>
<dbReference type="PROSITE" id="PS00211">
    <property type="entry name" value="ABC_TRANSPORTER_1"/>
    <property type="match status" value="1"/>
</dbReference>
<dbReference type="SUPFAM" id="SSF52540">
    <property type="entry name" value="P-loop containing nucleoside triphosphate hydrolases"/>
    <property type="match status" value="1"/>
</dbReference>
<evidence type="ECO:0000259" key="8">
    <source>
        <dbReference type="PROSITE" id="PS50893"/>
    </source>
</evidence>